<name>H0G1X8_RHIML</name>
<evidence type="ECO:0000313" key="1">
    <source>
        <dbReference type="EMBL" id="EHK76722.1"/>
    </source>
</evidence>
<protein>
    <submittedName>
        <fullName evidence="1">Uncharacterized protein</fullName>
    </submittedName>
</protein>
<reference evidence="1 2" key="1">
    <citation type="journal article" date="2012" name="J. Bacteriol.">
        <title>Draft Genome Sequence of Sinorhizobium meliloti CCNWSX0020, a Nitrogen-Fixing Symbiont with Copper Tolerance Capability Isolated from Lead-Zinc Mine Tailings.</title>
        <authorList>
            <person name="Li Z."/>
            <person name="Ma Z."/>
            <person name="Hao X."/>
            <person name="Wei G."/>
        </authorList>
    </citation>
    <scope>NUCLEOTIDE SEQUENCE [LARGE SCALE GENOMIC DNA]</scope>
    <source>
        <strain evidence="1 2">CCNWSX0020</strain>
    </source>
</reference>
<dbReference type="Proteomes" id="UP000004038">
    <property type="component" value="Unassembled WGS sequence"/>
</dbReference>
<gene>
    <name evidence="1" type="ORF">SM0020_17342</name>
</gene>
<organism evidence="1 2">
    <name type="scientific">Sinorhizobium meliloti CCNWSX0020</name>
    <dbReference type="NCBI Taxonomy" id="1107881"/>
    <lineage>
        <taxon>Bacteria</taxon>
        <taxon>Pseudomonadati</taxon>
        <taxon>Pseudomonadota</taxon>
        <taxon>Alphaproteobacteria</taxon>
        <taxon>Hyphomicrobiales</taxon>
        <taxon>Rhizobiaceae</taxon>
        <taxon>Sinorhizobium/Ensifer group</taxon>
        <taxon>Sinorhizobium</taxon>
    </lineage>
</organism>
<dbReference type="EMBL" id="AGVV01000033">
    <property type="protein sequence ID" value="EHK76722.1"/>
    <property type="molecule type" value="Genomic_DNA"/>
</dbReference>
<dbReference type="AlphaFoldDB" id="H0G1X8"/>
<accession>H0G1X8</accession>
<proteinExistence type="predicted"/>
<evidence type="ECO:0000313" key="2">
    <source>
        <dbReference type="Proteomes" id="UP000004038"/>
    </source>
</evidence>
<sequence>MRRILSHGVKADLDAIKLEVQHGRNRSMPLIMQAAMAASSNSVGLKASGEPANPVSILTLAIVVLARLVPTSILRAAIRYSSM</sequence>